<reference evidence="1 2" key="1">
    <citation type="submission" date="2023-01" db="EMBL/GenBank/DDBJ databases">
        <title>Analysis of 21 Apiospora genomes using comparative genomics revels a genus with tremendous synthesis potential of carbohydrate active enzymes and secondary metabolites.</title>
        <authorList>
            <person name="Sorensen T."/>
        </authorList>
    </citation>
    <scope>NUCLEOTIDE SEQUENCE [LARGE SCALE GENOMIC DNA]</scope>
    <source>
        <strain evidence="1 2">CBS 135458</strain>
    </source>
</reference>
<protein>
    <recommendedName>
        <fullName evidence="3">HTH psq-type domain-containing protein</fullName>
    </recommendedName>
</protein>
<dbReference type="InterPro" id="IPR009057">
    <property type="entry name" value="Homeodomain-like_sf"/>
</dbReference>
<accession>A0ABR1U8S3</accession>
<dbReference type="EMBL" id="JAQQWL010000010">
    <property type="protein sequence ID" value="KAK8054561.1"/>
    <property type="molecule type" value="Genomic_DNA"/>
</dbReference>
<keyword evidence="2" id="KW-1185">Reference proteome</keyword>
<dbReference type="Gene3D" id="1.10.10.60">
    <property type="entry name" value="Homeodomain-like"/>
    <property type="match status" value="1"/>
</dbReference>
<dbReference type="RefSeq" id="XP_066713207.1">
    <property type="nucleotide sequence ID" value="XM_066861037.1"/>
</dbReference>
<comment type="caution">
    <text evidence="1">The sequence shown here is derived from an EMBL/GenBank/DDBJ whole genome shotgun (WGS) entry which is preliminary data.</text>
</comment>
<evidence type="ECO:0008006" key="3">
    <source>
        <dbReference type="Google" id="ProtNLM"/>
    </source>
</evidence>
<organism evidence="1 2">
    <name type="scientific">Apiospora phragmitis</name>
    <dbReference type="NCBI Taxonomy" id="2905665"/>
    <lineage>
        <taxon>Eukaryota</taxon>
        <taxon>Fungi</taxon>
        <taxon>Dikarya</taxon>
        <taxon>Ascomycota</taxon>
        <taxon>Pezizomycotina</taxon>
        <taxon>Sordariomycetes</taxon>
        <taxon>Xylariomycetidae</taxon>
        <taxon>Amphisphaeriales</taxon>
        <taxon>Apiosporaceae</taxon>
        <taxon>Apiospora</taxon>
    </lineage>
</organism>
<sequence length="73" mass="8217">MPIPTPESAIQRAILAVQAGESERVASKRLKVPRATLRDRIRGRPTRTESKESARTLSSAQEEYLETWAIRQA</sequence>
<gene>
    <name evidence="1" type="ORF">PG994_009628</name>
</gene>
<proteinExistence type="predicted"/>
<evidence type="ECO:0000313" key="1">
    <source>
        <dbReference type="EMBL" id="KAK8054561.1"/>
    </source>
</evidence>
<evidence type="ECO:0000313" key="2">
    <source>
        <dbReference type="Proteomes" id="UP001480595"/>
    </source>
</evidence>
<dbReference type="Proteomes" id="UP001480595">
    <property type="component" value="Unassembled WGS sequence"/>
</dbReference>
<name>A0ABR1U8S3_9PEZI</name>
<dbReference type="SUPFAM" id="SSF46689">
    <property type="entry name" value="Homeodomain-like"/>
    <property type="match status" value="1"/>
</dbReference>
<dbReference type="GeneID" id="92094100"/>